<dbReference type="RefSeq" id="XP_001022876.1">
    <property type="nucleotide sequence ID" value="XM_001022876.1"/>
</dbReference>
<dbReference type="GO" id="GO:0005765">
    <property type="term" value="C:lysosomal membrane"/>
    <property type="evidence" value="ECO:0007669"/>
    <property type="project" value="UniProtKB-SubCell"/>
</dbReference>
<comment type="catalytic activity">
    <reaction evidence="17">
        <text>L-arginyl-glycine(out) = L-arginyl-glycine(in)</text>
        <dbReference type="Rhea" id="RHEA:79391"/>
        <dbReference type="ChEBI" id="CHEBI:229955"/>
    </reaction>
</comment>
<comment type="catalytic activity">
    <reaction evidence="20">
        <text>L-lysyl-glycine(out) = L-lysyl-glycine(in)</text>
        <dbReference type="Rhea" id="RHEA:79407"/>
        <dbReference type="ChEBI" id="CHEBI:191202"/>
    </reaction>
</comment>
<evidence type="ECO:0000256" key="21">
    <source>
        <dbReference type="ARBA" id="ARBA00044985"/>
    </source>
</evidence>
<dbReference type="EMBL" id="GG662527">
    <property type="protein sequence ID" value="EAS02631.1"/>
    <property type="molecule type" value="Genomic_DNA"/>
</dbReference>
<evidence type="ECO:0000256" key="22">
    <source>
        <dbReference type="ARBA" id="ARBA00045018"/>
    </source>
</evidence>
<evidence type="ECO:0000256" key="23">
    <source>
        <dbReference type="ARBA" id="ARBA00045709"/>
    </source>
</evidence>
<keyword evidence="4 25" id="KW-0812">Transmembrane</keyword>
<protein>
    <recommendedName>
        <fullName evidence="21">Lysosomal dipeptide transporter MFSD1</fullName>
    </recommendedName>
    <alternativeName>
        <fullName evidence="22">Major facilitator superfamily domain-containing protein 1</fullName>
    </alternativeName>
</protein>
<evidence type="ECO:0000256" key="8">
    <source>
        <dbReference type="ARBA" id="ARBA00044876"/>
    </source>
</evidence>
<comment type="subunit">
    <text evidence="24">Homodimer. Interacts with lysosomal protein GLMP (via lumenal domain); the interaction starts while both proteins are still in the endoplasmic reticulum and is required for stabilization of MFSD1 in lysosomes but has no direct effect on its targeting to lysosomes or transporter activity.</text>
</comment>
<proteinExistence type="inferred from homology"/>
<evidence type="ECO:0000256" key="20">
    <source>
        <dbReference type="ARBA" id="ARBA00044924"/>
    </source>
</evidence>
<comment type="catalytic activity">
    <reaction evidence="14">
        <text>L-aspartyl-L-lysine(out) = L-aspartyl-L-lysine(in)</text>
        <dbReference type="Rhea" id="RHEA:79411"/>
        <dbReference type="ChEBI" id="CHEBI:229953"/>
    </reaction>
</comment>
<comment type="catalytic activity">
    <reaction evidence="10">
        <text>L-alpha-aminoacyl-L-arginine(out) = L-alpha-aminoacyl-L-arginine(in)</text>
        <dbReference type="Rhea" id="RHEA:79367"/>
        <dbReference type="ChEBI" id="CHEBI:229968"/>
    </reaction>
</comment>
<evidence type="ECO:0000313" key="27">
    <source>
        <dbReference type="Proteomes" id="UP000009168"/>
    </source>
</evidence>
<dbReference type="InterPro" id="IPR052187">
    <property type="entry name" value="MFSD1"/>
</dbReference>
<dbReference type="HOGENOM" id="CLU_024694_1_1_1"/>
<evidence type="ECO:0000256" key="15">
    <source>
        <dbReference type="ARBA" id="ARBA00044899"/>
    </source>
</evidence>
<evidence type="ECO:0000256" key="25">
    <source>
        <dbReference type="SAM" id="Phobius"/>
    </source>
</evidence>
<evidence type="ECO:0000256" key="19">
    <source>
        <dbReference type="ARBA" id="ARBA00044919"/>
    </source>
</evidence>
<keyword evidence="7" id="KW-0458">Lysosome</keyword>
<dbReference type="OMA" id="SNICCLI"/>
<comment type="catalytic activity">
    <reaction evidence="18">
        <text>L-histidyl-L-alpha-amino acid(out) = L-histidyl-L-alpha-amino acid(in)</text>
        <dbReference type="Rhea" id="RHEA:79379"/>
        <dbReference type="ChEBI" id="CHEBI:229964"/>
    </reaction>
</comment>
<evidence type="ECO:0000256" key="1">
    <source>
        <dbReference type="ARBA" id="ARBA00004155"/>
    </source>
</evidence>
<feature type="transmembrane region" description="Helical" evidence="25">
    <location>
        <begin position="307"/>
        <end position="326"/>
    </location>
</feature>
<feature type="transmembrane region" description="Helical" evidence="25">
    <location>
        <begin position="361"/>
        <end position="384"/>
    </location>
</feature>
<evidence type="ECO:0000256" key="10">
    <source>
        <dbReference type="ARBA" id="ARBA00044881"/>
    </source>
</evidence>
<evidence type="ECO:0000256" key="16">
    <source>
        <dbReference type="ARBA" id="ARBA00044900"/>
    </source>
</evidence>
<keyword evidence="27" id="KW-1185">Reference proteome</keyword>
<comment type="function">
    <text evidence="23">Lysosomal dipeptide uniporter that selectively exports lysine, arginine or histidine-containing dipeptides with a net positive charge from the lysosome lumen into the cytosol. Could play a role in a specific type of protein O-glycosylation indirectly regulating macrophages migration and tissue invasion. Also essential for liver homeostasis.</text>
</comment>
<keyword evidence="6 25" id="KW-0472">Membrane</keyword>
<dbReference type="OrthoDB" id="424834at2759"/>
<keyword evidence="3" id="KW-0813">Transport</keyword>
<comment type="catalytic activity">
    <reaction evidence="8">
        <text>L-lysyl-L-alanine(out) = L-lysyl-L-alanine(in)</text>
        <dbReference type="Rhea" id="RHEA:79399"/>
        <dbReference type="ChEBI" id="CHEBI:229954"/>
    </reaction>
</comment>
<comment type="catalytic activity">
    <reaction evidence="15">
        <text>L-arginyl-L-alpha-amino acid(out) = L-arginyl-L-alpha-amino acid(in)</text>
        <dbReference type="Rhea" id="RHEA:79371"/>
        <dbReference type="ChEBI" id="CHEBI:84315"/>
    </reaction>
</comment>
<sequence length="482" mass="53439">MSKSDQSVNCTTQDSLSINLAKADDDRTVSSCSTYSDTSNSGSGNSFIETKRLWMLPLISSITFGAFFNVQFQSFIKQQLMDQMHMNNNDYALFVLIPTIPNIPLDLVIGPILDIIGARLGIIISTVFVAIGLAICMISISCHSFAGLIFGKSLLSVAAEAQGIGQGCVAGKWFTQKGLAMVFTVLSFLNKVASSSSGIIYPNLYNSSGSVMTPLGIGLGCILLTIIVSVGIYILDKRADEYEPAKNNENQVEKPKLQFSDIKKYDKMFWLIALQCPLMFGAFYSFMNYLQSILITKFFIDKTTASELVSIPYWIAMTTPIFGILADKYGKRLYFMCCTTFLSFLSALILLLVPTGENYPAVYISLIIFGIFLSMMCCFLYPNLPLLSEKYLLSTAFAICYATKNAGTAILNYLGGLIMKNDNSGYNNFLITFLFIYLTAFIISIGITLYDRKHGGIINSNTPQRYLEYIKQRRNQQATNTN</sequence>
<evidence type="ECO:0000256" key="13">
    <source>
        <dbReference type="ARBA" id="ARBA00044893"/>
    </source>
</evidence>
<evidence type="ECO:0000256" key="11">
    <source>
        <dbReference type="ARBA" id="ARBA00044884"/>
    </source>
</evidence>
<evidence type="ECO:0000256" key="3">
    <source>
        <dbReference type="ARBA" id="ARBA00022448"/>
    </source>
</evidence>
<feature type="transmembrane region" description="Helical" evidence="25">
    <location>
        <begin position="53"/>
        <end position="72"/>
    </location>
</feature>
<organism evidence="26 27">
    <name type="scientific">Tetrahymena thermophila (strain SB210)</name>
    <dbReference type="NCBI Taxonomy" id="312017"/>
    <lineage>
        <taxon>Eukaryota</taxon>
        <taxon>Sar</taxon>
        <taxon>Alveolata</taxon>
        <taxon>Ciliophora</taxon>
        <taxon>Intramacronucleata</taxon>
        <taxon>Oligohymenophorea</taxon>
        <taxon>Hymenostomatida</taxon>
        <taxon>Tetrahymenina</taxon>
        <taxon>Tetrahymenidae</taxon>
        <taxon>Tetrahymena</taxon>
    </lineage>
</organism>
<dbReference type="Proteomes" id="UP000009168">
    <property type="component" value="Unassembled WGS sequence"/>
</dbReference>
<comment type="catalytic activity">
    <reaction evidence="19">
        <text>L-alanyl-L-lysine(out) = L-alanyl-L-lysine(in)</text>
        <dbReference type="Rhea" id="RHEA:79415"/>
        <dbReference type="ChEBI" id="CHEBI:192470"/>
    </reaction>
</comment>
<evidence type="ECO:0000256" key="12">
    <source>
        <dbReference type="ARBA" id="ARBA00044891"/>
    </source>
</evidence>
<dbReference type="KEGG" id="tet:TTHERM_00578750"/>
<dbReference type="Gene3D" id="1.20.1250.20">
    <property type="entry name" value="MFS general substrate transporter like domains"/>
    <property type="match status" value="2"/>
</dbReference>
<dbReference type="STRING" id="312017.I7M379"/>
<feature type="transmembrane region" description="Helical" evidence="25">
    <location>
        <begin position="268"/>
        <end position="287"/>
    </location>
</feature>
<evidence type="ECO:0000256" key="17">
    <source>
        <dbReference type="ARBA" id="ARBA00044903"/>
    </source>
</evidence>
<feature type="transmembrane region" description="Helical" evidence="25">
    <location>
        <begin position="120"/>
        <end position="146"/>
    </location>
</feature>
<feature type="transmembrane region" description="Helical" evidence="25">
    <location>
        <begin position="333"/>
        <end position="355"/>
    </location>
</feature>
<dbReference type="PANTHER" id="PTHR23512">
    <property type="entry name" value="MAJOR FACILITATOR SUPERFAMILY DOMAIN-CONTAINING PROTEIN 1"/>
    <property type="match status" value="1"/>
</dbReference>
<evidence type="ECO:0000256" key="24">
    <source>
        <dbReference type="ARBA" id="ARBA00046376"/>
    </source>
</evidence>
<dbReference type="AlphaFoldDB" id="I7M379"/>
<evidence type="ECO:0000313" key="26">
    <source>
        <dbReference type="EMBL" id="EAS02631.1"/>
    </source>
</evidence>
<evidence type="ECO:0000256" key="9">
    <source>
        <dbReference type="ARBA" id="ARBA00044878"/>
    </source>
</evidence>
<accession>I7M379</accession>
<feature type="transmembrane region" description="Helical" evidence="25">
    <location>
        <begin position="426"/>
        <end position="450"/>
    </location>
</feature>
<evidence type="ECO:0000256" key="18">
    <source>
        <dbReference type="ARBA" id="ARBA00044912"/>
    </source>
</evidence>
<dbReference type="InParanoid" id="I7M379"/>
<dbReference type="PANTHER" id="PTHR23512:SF3">
    <property type="entry name" value="MAJOR FACILITATOR SUPERFAMILY DOMAIN-CONTAINING PROTEIN 1"/>
    <property type="match status" value="1"/>
</dbReference>
<reference evidence="27" key="1">
    <citation type="journal article" date="2006" name="PLoS Biol.">
        <title>Macronuclear genome sequence of the ciliate Tetrahymena thermophila, a model eukaryote.</title>
        <authorList>
            <person name="Eisen J.A."/>
            <person name="Coyne R.S."/>
            <person name="Wu M."/>
            <person name="Wu D."/>
            <person name="Thiagarajan M."/>
            <person name="Wortman J.R."/>
            <person name="Badger J.H."/>
            <person name="Ren Q."/>
            <person name="Amedeo P."/>
            <person name="Jones K.M."/>
            <person name="Tallon L.J."/>
            <person name="Delcher A.L."/>
            <person name="Salzberg S.L."/>
            <person name="Silva J.C."/>
            <person name="Haas B.J."/>
            <person name="Majoros W.H."/>
            <person name="Farzad M."/>
            <person name="Carlton J.M."/>
            <person name="Smith R.K. Jr."/>
            <person name="Garg J."/>
            <person name="Pearlman R.E."/>
            <person name="Karrer K.M."/>
            <person name="Sun L."/>
            <person name="Manning G."/>
            <person name="Elde N.C."/>
            <person name="Turkewitz A.P."/>
            <person name="Asai D.J."/>
            <person name="Wilkes D.E."/>
            <person name="Wang Y."/>
            <person name="Cai H."/>
            <person name="Collins K."/>
            <person name="Stewart B.A."/>
            <person name="Lee S.R."/>
            <person name="Wilamowska K."/>
            <person name="Weinberg Z."/>
            <person name="Ruzzo W.L."/>
            <person name="Wloga D."/>
            <person name="Gaertig J."/>
            <person name="Frankel J."/>
            <person name="Tsao C.-C."/>
            <person name="Gorovsky M.A."/>
            <person name="Keeling P.J."/>
            <person name="Waller R.F."/>
            <person name="Patron N.J."/>
            <person name="Cherry J.M."/>
            <person name="Stover N.A."/>
            <person name="Krieger C.J."/>
            <person name="del Toro C."/>
            <person name="Ryder H.F."/>
            <person name="Williamson S.C."/>
            <person name="Barbeau R.A."/>
            <person name="Hamilton E.P."/>
            <person name="Orias E."/>
        </authorList>
    </citation>
    <scope>NUCLEOTIDE SEQUENCE [LARGE SCALE GENOMIC DNA]</scope>
    <source>
        <strain evidence="27">SB210</strain>
    </source>
</reference>
<dbReference type="InterPro" id="IPR011701">
    <property type="entry name" value="MFS"/>
</dbReference>
<evidence type="ECO:0000256" key="5">
    <source>
        <dbReference type="ARBA" id="ARBA00022989"/>
    </source>
</evidence>
<feature type="transmembrane region" description="Helical" evidence="25">
    <location>
        <begin position="211"/>
        <end position="235"/>
    </location>
</feature>
<dbReference type="GO" id="GO:0022857">
    <property type="term" value="F:transmembrane transporter activity"/>
    <property type="evidence" value="ECO:0007669"/>
    <property type="project" value="InterPro"/>
</dbReference>
<dbReference type="GeneID" id="7833764"/>
<dbReference type="eggNOG" id="KOG4686">
    <property type="taxonomic scope" value="Eukaryota"/>
</dbReference>
<comment type="subcellular location">
    <subcellularLocation>
        <location evidence="1">Lysosome membrane</location>
        <topology evidence="1">Multi-pass membrane protein</topology>
    </subcellularLocation>
</comment>
<evidence type="ECO:0000256" key="14">
    <source>
        <dbReference type="ARBA" id="ARBA00044898"/>
    </source>
</evidence>
<comment type="catalytic activity">
    <reaction evidence="12">
        <text>L-lysyl-L-alpha-amino acid(out) = L-lysyl-L-alpha-amino acid(in)</text>
        <dbReference type="Rhea" id="RHEA:79387"/>
        <dbReference type="ChEBI" id="CHEBI:229965"/>
    </reaction>
</comment>
<feature type="transmembrane region" description="Helical" evidence="25">
    <location>
        <begin position="92"/>
        <end position="113"/>
    </location>
</feature>
<feature type="transmembrane region" description="Helical" evidence="25">
    <location>
        <begin position="391"/>
        <end position="414"/>
    </location>
</feature>
<keyword evidence="5 25" id="KW-1133">Transmembrane helix</keyword>
<comment type="catalytic activity">
    <reaction evidence="13">
        <text>L-alpha-aminoacyl-L-lysine(out) = L-alpha-aminoacyl-L-lysine(in)</text>
        <dbReference type="Rhea" id="RHEA:79383"/>
        <dbReference type="ChEBI" id="CHEBI:229966"/>
    </reaction>
</comment>
<dbReference type="InterPro" id="IPR036259">
    <property type="entry name" value="MFS_trans_sf"/>
</dbReference>
<comment type="catalytic activity">
    <reaction evidence="11">
        <text>L-alpha-aminoacyl-L-histidine(out) = L-alpha-aminoacyl-L-histidine(in)</text>
        <dbReference type="Rhea" id="RHEA:79375"/>
        <dbReference type="ChEBI" id="CHEBI:229967"/>
    </reaction>
</comment>
<comment type="catalytic activity">
    <reaction evidence="9">
        <text>L-histidyl-glycine(out) = L-histidyl-glycine(in)</text>
        <dbReference type="Rhea" id="RHEA:79395"/>
        <dbReference type="ChEBI" id="CHEBI:229957"/>
    </reaction>
</comment>
<gene>
    <name evidence="26" type="ORF">TTHERM_00578750</name>
</gene>
<comment type="similarity">
    <text evidence="2">Belongs to the major facilitator superfamily.</text>
</comment>
<name>I7M379_TETTS</name>
<comment type="catalytic activity">
    <reaction evidence="16">
        <text>L-lysyl-L-lysine(out) = L-lysyl-L-lysine(in)</text>
        <dbReference type="Rhea" id="RHEA:79403"/>
        <dbReference type="ChEBI" id="CHEBI:229956"/>
    </reaction>
</comment>
<evidence type="ECO:0000256" key="4">
    <source>
        <dbReference type="ARBA" id="ARBA00022692"/>
    </source>
</evidence>
<evidence type="ECO:0000256" key="7">
    <source>
        <dbReference type="ARBA" id="ARBA00023228"/>
    </source>
</evidence>
<evidence type="ECO:0000256" key="2">
    <source>
        <dbReference type="ARBA" id="ARBA00008335"/>
    </source>
</evidence>
<dbReference type="SUPFAM" id="SSF103473">
    <property type="entry name" value="MFS general substrate transporter"/>
    <property type="match status" value="1"/>
</dbReference>
<dbReference type="Pfam" id="PF07690">
    <property type="entry name" value="MFS_1"/>
    <property type="match status" value="1"/>
</dbReference>
<evidence type="ECO:0000256" key="6">
    <source>
        <dbReference type="ARBA" id="ARBA00023136"/>
    </source>
</evidence>